<dbReference type="InterPro" id="IPR001223">
    <property type="entry name" value="Glyco_hydro18_cat"/>
</dbReference>
<dbReference type="Proteomes" id="UP001218188">
    <property type="component" value="Unassembled WGS sequence"/>
</dbReference>
<evidence type="ECO:0000313" key="2">
    <source>
        <dbReference type="EMBL" id="KAJ7018351.1"/>
    </source>
</evidence>
<dbReference type="AlphaFoldDB" id="A0AAD6WNY9"/>
<accession>A0AAD6WNY9</accession>
<dbReference type="Gene3D" id="3.20.20.80">
    <property type="entry name" value="Glycosidases"/>
    <property type="match status" value="1"/>
</dbReference>
<protein>
    <submittedName>
        <fullName evidence="2">Endo-beta-N-acetylglucosaminidase</fullName>
    </submittedName>
</protein>
<dbReference type="SUPFAM" id="SSF51445">
    <property type="entry name" value="(Trans)glycosidases"/>
    <property type="match status" value="1"/>
</dbReference>
<dbReference type="EMBL" id="JARJCM010000344">
    <property type="protein sequence ID" value="KAJ7018351.1"/>
    <property type="molecule type" value="Genomic_DNA"/>
</dbReference>
<feature type="domain" description="GH18" evidence="1">
    <location>
        <begin position="2"/>
        <end position="280"/>
    </location>
</feature>
<reference evidence="2" key="1">
    <citation type="submission" date="2023-03" db="EMBL/GenBank/DDBJ databases">
        <title>Massive genome expansion in bonnet fungi (Mycena s.s.) driven by repeated elements and novel gene families across ecological guilds.</title>
        <authorList>
            <consortium name="Lawrence Berkeley National Laboratory"/>
            <person name="Harder C.B."/>
            <person name="Miyauchi S."/>
            <person name="Viragh M."/>
            <person name="Kuo A."/>
            <person name="Thoen E."/>
            <person name="Andreopoulos B."/>
            <person name="Lu D."/>
            <person name="Skrede I."/>
            <person name="Drula E."/>
            <person name="Henrissat B."/>
            <person name="Morin E."/>
            <person name="Kohler A."/>
            <person name="Barry K."/>
            <person name="LaButti K."/>
            <person name="Morin E."/>
            <person name="Salamov A."/>
            <person name="Lipzen A."/>
            <person name="Mereny Z."/>
            <person name="Hegedus B."/>
            <person name="Baldrian P."/>
            <person name="Stursova M."/>
            <person name="Weitz H."/>
            <person name="Taylor A."/>
            <person name="Grigoriev I.V."/>
            <person name="Nagy L.G."/>
            <person name="Martin F."/>
            <person name="Kauserud H."/>
        </authorList>
    </citation>
    <scope>NUCLEOTIDE SEQUENCE</scope>
    <source>
        <strain evidence="2">CBHHK200</strain>
    </source>
</reference>
<sequence>MSRVAVYYQTQYDSSQPANSPFGHYVSPLPLLSVITHLFLAAFHIDTDKSVHLNDNVPEDPMFTQMWQDLGQMQESGVKVIGMLGGAAPGTYTLLSATNFNTYYPILANYISEFNLDGMDLDVEQSTPISVIETLITRLKSDFGSDFIITLAPVATAMTEGANLSGFDYVALDAQLGSQISWYNAQFYSGFGTLFPDTQYISIINAGWDPNRLVASVLTSPANGGGYISPDEVVSSVKALAAKYGFNFGGINGWEYFNSNPDPTQPWEWAQEMAAAMANVTASKKALEASKDKRSRVWAQKRSRSSLKLNGIEVQKSQAHEEGCA</sequence>
<organism evidence="2 3">
    <name type="scientific">Mycena alexandri</name>
    <dbReference type="NCBI Taxonomy" id="1745969"/>
    <lineage>
        <taxon>Eukaryota</taxon>
        <taxon>Fungi</taxon>
        <taxon>Dikarya</taxon>
        <taxon>Basidiomycota</taxon>
        <taxon>Agaricomycotina</taxon>
        <taxon>Agaricomycetes</taxon>
        <taxon>Agaricomycetidae</taxon>
        <taxon>Agaricales</taxon>
        <taxon>Marasmiineae</taxon>
        <taxon>Mycenaceae</taxon>
        <taxon>Mycena</taxon>
    </lineage>
</organism>
<dbReference type="InterPro" id="IPR050542">
    <property type="entry name" value="Glycosyl_Hydrlase18_Chitinase"/>
</dbReference>
<evidence type="ECO:0000259" key="1">
    <source>
        <dbReference type="PROSITE" id="PS51910"/>
    </source>
</evidence>
<comment type="caution">
    <text evidence="2">The sequence shown here is derived from an EMBL/GenBank/DDBJ whole genome shotgun (WGS) entry which is preliminary data.</text>
</comment>
<dbReference type="GO" id="GO:0005975">
    <property type="term" value="P:carbohydrate metabolic process"/>
    <property type="evidence" value="ECO:0007669"/>
    <property type="project" value="InterPro"/>
</dbReference>
<dbReference type="GO" id="GO:0005576">
    <property type="term" value="C:extracellular region"/>
    <property type="evidence" value="ECO:0007669"/>
    <property type="project" value="TreeGrafter"/>
</dbReference>
<name>A0AAD6WNY9_9AGAR</name>
<dbReference type="PROSITE" id="PS51910">
    <property type="entry name" value="GH18_2"/>
    <property type="match status" value="1"/>
</dbReference>
<dbReference type="PANTHER" id="PTHR45708:SF60">
    <property type="entry name" value="III CHITINASE, PUTATIVE (AFU_ORTHOLOGUE AFUA_5G03850)-RELATED"/>
    <property type="match status" value="1"/>
</dbReference>
<dbReference type="Pfam" id="PF00704">
    <property type="entry name" value="Glyco_hydro_18"/>
    <property type="match status" value="1"/>
</dbReference>
<dbReference type="PANTHER" id="PTHR45708">
    <property type="entry name" value="ENDOCHITINASE"/>
    <property type="match status" value="1"/>
</dbReference>
<evidence type="ECO:0000313" key="3">
    <source>
        <dbReference type="Proteomes" id="UP001218188"/>
    </source>
</evidence>
<gene>
    <name evidence="2" type="ORF">C8F04DRAFT_1214667</name>
</gene>
<proteinExistence type="predicted"/>
<dbReference type="GO" id="GO:0004568">
    <property type="term" value="F:chitinase activity"/>
    <property type="evidence" value="ECO:0007669"/>
    <property type="project" value="TreeGrafter"/>
</dbReference>
<keyword evidence="3" id="KW-1185">Reference proteome</keyword>
<dbReference type="InterPro" id="IPR017853">
    <property type="entry name" value="GH"/>
</dbReference>